<evidence type="ECO:0000256" key="3">
    <source>
        <dbReference type="ARBA" id="ARBA00006464"/>
    </source>
</evidence>
<dbReference type="PANTHER" id="PTHR30576">
    <property type="entry name" value="COLANIC BIOSYNTHESIS UDP-GLUCOSE LIPID CARRIER TRANSFERASE"/>
    <property type="match status" value="1"/>
</dbReference>
<feature type="transmembrane region" description="Helical" evidence="9">
    <location>
        <begin position="278"/>
        <end position="301"/>
    </location>
</feature>
<keyword evidence="7 9" id="KW-1133">Transmembrane helix</keyword>
<evidence type="ECO:0000256" key="8">
    <source>
        <dbReference type="ARBA" id="ARBA00023136"/>
    </source>
</evidence>
<evidence type="ECO:0000256" key="5">
    <source>
        <dbReference type="ARBA" id="ARBA00022679"/>
    </source>
</evidence>
<dbReference type="InterPro" id="IPR017472">
    <property type="entry name" value="Undecaprenyl-P_galact_Ptfrase"/>
</dbReference>
<evidence type="ECO:0000256" key="9">
    <source>
        <dbReference type="SAM" id="Phobius"/>
    </source>
</evidence>
<comment type="subcellular location">
    <subcellularLocation>
        <location evidence="2">Cell membrane</location>
    </subcellularLocation>
    <subcellularLocation>
        <location evidence="1">Membrane</location>
        <topology evidence="1">Multi-pass membrane protein</topology>
    </subcellularLocation>
</comment>
<gene>
    <name evidence="11" type="ORF">ASN18_2929</name>
</gene>
<dbReference type="InterPro" id="IPR017475">
    <property type="entry name" value="EPS_sugar_tfrase"/>
</dbReference>
<dbReference type="InterPro" id="IPR036291">
    <property type="entry name" value="NAD(P)-bd_dom_sf"/>
</dbReference>
<evidence type="ECO:0000256" key="7">
    <source>
        <dbReference type="ARBA" id="ARBA00022989"/>
    </source>
</evidence>
<keyword evidence="5 11" id="KW-0808">Transferase</keyword>
<comment type="caution">
    <text evidence="11">The sequence shown here is derived from an EMBL/GenBank/DDBJ whole genome shotgun (WGS) entry which is preliminary data.</text>
</comment>
<proteinExistence type="inferred from homology"/>
<dbReference type="PANTHER" id="PTHR30576:SF4">
    <property type="entry name" value="UNDECAPRENYL-PHOSPHATE GALACTOSE PHOSPHOTRANSFERASE"/>
    <property type="match status" value="1"/>
</dbReference>
<evidence type="ECO:0000256" key="1">
    <source>
        <dbReference type="ARBA" id="ARBA00004141"/>
    </source>
</evidence>
<dbReference type="InterPro" id="IPR003362">
    <property type="entry name" value="Bact_transf"/>
</dbReference>
<reference evidence="11 12" key="1">
    <citation type="submission" date="2015-11" db="EMBL/GenBank/DDBJ databases">
        <authorList>
            <person name="Lin W."/>
        </authorList>
    </citation>
    <scope>NUCLEOTIDE SEQUENCE [LARGE SCALE GENOMIC DNA]</scope>
    <source>
        <strain evidence="11 12">HCH-1</strain>
    </source>
</reference>
<protein>
    <submittedName>
        <fullName evidence="11">UDP-phosphate galactose phosphotransferase</fullName>
        <ecNumber evidence="11">2.7.8.31</ecNumber>
    </submittedName>
</protein>
<organism evidence="11 12">
    <name type="scientific">Candidatus Magnetominusculus xianensis</name>
    <dbReference type="NCBI Taxonomy" id="1748249"/>
    <lineage>
        <taxon>Bacteria</taxon>
        <taxon>Pseudomonadati</taxon>
        <taxon>Nitrospirota</taxon>
        <taxon>Nitrospiria</taxon>
        <taxon>Nitrospirales</taxon>
        <taxon>Nitrospiraceae</taxon>
        <taxon>Candidatus Magnetominusculus</taxon>
    </lineage>
</organism>
<dbReference type="EC" id="2.7.8.31" evidence="11"/>
<feature type="transmembrane region" description="Helical" evidence="9">
    <location>
        <begin position="46"/>
        <end position="65"/>
    </location>
</feature>
<dbReference type="Proteomes" id="UP000060487">
    <property type="component" value="Unassembled WGS sequence"/>
</dbReference>
<evidence type="ECO:0000256" key="6">
    <source>
        <dbReference type="ARBA" id="ARBA00022692"/>
    </source>
</evidence>
<dbReference type="GO" id="GO:0089702">
    <property type="term" value="F:undecaprenyl-phosphate glucose phosphotransferase activity"/>
    <property type="evidence" value="ECO:0007669"/>
    <property type="project" value="UniProtKB-EC"/>
</dbReference>
<evidence type="ECO:0000313" key="12">
    <source>
        <dbReference type="Proteomes" id="UP000060487"/>
    </source>
</evidence>
<evidence type="ECO:0000313" key="11">
    <source>
        <dbReference type="EMBL" id="KWT78202.1"/>
    </source>
</evidence>
<dbReference type="NCBIfam" id="TIGR03025">
    <property type="entry name" value="EPS_sugtrans"/>
    <property type="match status" value="1"/>
</dbReference>
<keyword evidence="8 9" id="KW-0472">Membrane</keyword>
<dbReference type="Gene3D" id="3.40.50.720">
    <property type="entry name" value="NAD(P)-binding Rossmann-like Domain"/>
    <property type="match status" value="1"/>
</dbReference>
<dbReference type="Pfam" id="PF13727">
    <property type="entry name" value="CoA_binding_3"/>
    <property type="match status" value="1"/>
</dbReference>
<keyword evidence="6 9" id="KW-0812">Transmembrane</keyword>
<evidence type="ECO:0000256" key="4">
    <source>
        <dbReference type="ARBA" id="ARBA00022475"/>
    </source>
</evidence>
<comment type="similarity">
    <text evidence="3">Belongs to the bacterial sugar transferase family.</text>
</comment>
<keyword evidence="4" id="KW-1003">Cell membrane</keyword>
<dbReference type="SUPFAM" id="SSF51735">
    <property type="entry name" value="NAD(P)-binding Rossmann-fold domains"/>
    <property type="match status" value="1"/>
</dbReference>
<keyword evidence="12" id="KW-1185">Reference proteome</keyword>
<dbReference type="Pfam" id="PF02397">
    <property type="entry name" value="Bac_transf"/>
    <property type="match status" value="1"/>
</dbReference>
<sequence>MKKVIQLFALITLDIAAYYVSLYGAWYGREKVIPLFYTPPTPNYTFEYYTELLWIPVIFIFFIAYKNIYTGRIPLWDESKKLAHANTLSFMMLVAVVTLGQAQGLVSRAVISLLWLISIFIFPIFHLYGKKLLFMMGITKEKVLVLGAGKTGRLISQWLERERHIGYEVLGYLDDEADRIGTYIDGKKVFGQVRHYTRFIKELQINTIIIAMPSLGPDKISSLAFEVQQKVKNTMIVPNLYGIALLNTELLHLFYEEIFLLKVKNNLKSTYNRIIKRLFDLIVSIVLLPFLLLLMAVIGIITKLTSPGPVIYTQQRIGIGGRPFNCYKFRTMVQDSERILNELLQSNRDMKDEWDRHWKLSNDPRITPIGMFLRKTSLDELPQIINVLMGDMSLVGPRPYLQREMYAIADDIEDITKVPPGITGLWQVSGRSSTTYEHRIRLDIWYMMNWSLGLDLYILLRTIKVVLFMKGVR</sequence>
<feature type="transmembrane region" description="Helical" evidence="9">
    <location>
        <begin position="109"/>
        <end position="128"/>
    </location>
</feature>
<feature type="domain" description="Bacterial sugar transferase" evidence="10">
    <location>
        <begin position="276"/>
        <end position="467"/>
    </location>
</feature>
<evidence type="ECO:0000256" key="2">
    <source>
        <dbReference type="ARBA" id="ARBA00004236"/>
    </source>
</evidence>
<evidence type="ECO:0000259" key="10">
    <source>
        <dbReference type="Pfam" id="PF02397"/>
    </source>
</evidence>
<accession>A0ABR5SG17</accession>
<name>A0ABR5SG17_9BACT</name>
<dbReference type="NCBIfam" id="TIGR03022">
    <property type="entry name" value="WbaP_sugtrans"/>
    <property type="match status" value="1"/>
</dbReference>
<feature type="transmembrane region" description="Helical" evidence="9">
    <location>
        <begin position="7"/>
        <end position="26"/>
    </location>
</feature>
<dbReference type="RefSeq" id="WP_085053546.1">
    <property type="nucleotide sequence ID" value="NZ_LNQR01000118.1"/>
</dbReference>
<dbReference type="EMBL" id="LNQR01000118">
    <property type="protein sequence ID" value="KWT78202.1"/>
    <property type="molecule type" value="Genomic_DNA"/>
</dbReference>
<feature type="transmembrane region" description="Helical" evidence="9">
    <location>
        <begin position="85"/>
        <end position="103"/>
    </location>
</feature>